<sequence>MLKQIRKLLINFGQQWRDEDFMRSIHLIENIVSKVLSVALIVVIIVSLYDLVVILIKDLFTTEPVGFFSKTLIEIFGLFLNILIALELLENVTAYLRKHIVQVELVVVTALIAISRKIIIFDPNKYSKDDLIALTVGTLALAASYWLIRKVNRDNRS</sequence>
<keyword evidence="2" id="KW-1003">Cell membrane</keyword>
<dbReference type="EMBL" id="BBPA01000066">
    <property type="protein sequence ID" value="GAL95045.1"/>
    <property type="molecule type" value="Genomic_DNA"/>
</dbReference>
<evidence type="ECO:0000313" key="7">
    <source>
        <dbReference type="EMBL" id="GAL95045.1"/>
    </source>
</evidence>
<dbReference type="AlphaFoldDB" id="A0A0A1VZ80"/>
<dbReference type="Pfam" id="PF06146">
    <property type="entry name" value="PsiE"/>
    <property type="match status" value="1"/>
</dbReference>
<evidence type="ECO:0000256" key="3">
    <source>
        <dbReference type="ARBA" id="ARBA00022692"/>
    </source>
</evidence>
<dbReference type="InterPro" id="IPR020948">
    <property type="entry name" value="P_starv_induced_PsiE-like"/>
</dbReference>
<gene>
    <name evidence="7" type="ORF">N44_03900</name>
</gene>
<dbReference type="GO" id="GO:0005886">
    <property type="term" value="C:plasma membrane"/>
    <property type="evidence" value="ECO:0007669"/>
    <property type="project" value="UniProtKB-SubCell"/>
</dbReference>
<evidence type="ECO:0000256" key="6">
    <source>
        <dbReference type="SAM" id="Phobius"/>
    </source>
</evidence>
<accession>A0A0A1VZ80</accession>
<evidence type="ECO:0000256" key="5">
    <source>
        <dbReference type="ARBA" id="ARBA00023136"/>
    </source>
</evidence>
<comment type="subcellular location">
    <subcellularLocation>
        <location evidence="1">Cell membrane</location>
        <topology evidence="1">Multi-pass membrane protein</topology>
    </subcellularLocation>
</comment>
<comment type="caution">
    <text evidence="7">The sequence shown here is derived from an EMBL/GenBank/DDBJ whole genome shotgun (WGS) entry which is preliminary data.</text>
</comment>
<feature type="transmembrane region" description="Helical" evidence="6">
    <location>
        <begin position="68"/>
        <end position="89"/>
    </location>
</feature>
<protein>
    <recommendedName>
        <fullName evidence="9">Phosphate-starvation-inducible PsiE family protein</fullName>
    </recommendedName>
</protein>
<feature type="transmembrane region" description="Helical" evidence="6">
    <location>
        <begin position="31"/>
        <end position="56"/>
    </location>
</feature>
<keyword evidence="5 6" id="KW-0472">Membrane</keyword>
<evidence type="ECO:0000256" key="4">
    <source>
        <dbReference type="ARBA" id="ARBA00022989"/>
    </source>
</evidence>
<keyword evidence="3 6" id="KW-0812">Transmembrane</keyword>
<evidence type="ECO:0000313" key="8">
    <source>
        <dbReference type="Proteomes" id="UP000030321"/>
    </source>
</evidence>
<proteinExistence type="predicted"/>
<organism evidence="7 8">
    <name type="scientific">Microcystis aeruginosa NIES-44</name>
    <dbReference type="NCBI Taxonomy" id="449439"/>
    <lineage>
        <taxon>Bacteria</taxon>
        <taxon>Bacillati</taxon>
        <taxon>Cyanobacteriota</taxon>
        <taxon>Cyanophyceae</taxon>
        <taxon>Oscillatoriophycideae</taxon>
        <taxon>Chroococcales</taxon>
        <taxon>Microcystaceae</taxon>
        <taxon>Microcystis</taxon>
    </lineage>
</organism>
<evidence type="ECO:0008006" key="9">
    <source>
        <dbReference type="Google" id="ProtNLM"/>
    </source>
</evidence>
<evidence type="ECO:0000256" key="2">
    <source>
        <dbReference type="ARBA" id="ARBA00022475"/>
    </source>
</evidence>
<reference evidence="8" key="1">
    <citation type="journal article" date="2015" name="Genome">
        <title>Whole Genome Sequence of the Non-Microcystin-Producing Microcystis aeruginosa Strain NIES-44.</title>
        <authorList>
            <person name="Okano K."/>
            <person name="Miyata N."/>
            <person name="Ozaki Y."/>
        </authorList>
    </citation>
    <scope>NUCLEOTIDE SEQUENCE [LARGE SCALE GENOMIC DNA]</scope>
    <source>
        <strain evidence="8">NIES-44</strain>
    </source>
</reference>
<keyword evidence="4 6" id="KW-1133">Transmembrane helix</keyword>
<dbReference type="RefSeq" id="WP_002800917.1">
    <property type="nucleotide sequence ID" value="NZ_BBPA01000066.1"/>
</dbReference>
<dbReference type="Proteomes" id="UP000030321">
    <property type="component" value="Unassembled WGS sequence"/>
</dbReference>
<name>A0A0A1VZ80_MICAE</name>
<evidence type="ECO:0000256" key="1">
    <source>
        <dbReference type="ARBA" id="ARBA00004651"/>
    </source>
</evidence>
<feature type="transmembrane region" description="Helical" evidence="6">
    <location>
        <begin position="131"/>
        <end position="148"/>
    </location>
</feature>
<feature type="transmembrane region" description="Helical" evidence="6">
    <location>
        <begin position="101"/>
        <end position="119"/>
    </location>
</feature>